<dbReference type="GO" id="GO:0030968">
    <property type="term" value="P:endoplasmic reticulum unfolded protein response"/>
    <property type="evidence" value="ECO:0007669"/>
    <property type="project" value="TreeGrafter"/>
</dbReference>
<dbReference type="CDD" id="cd17059">
    <property type="entry name" value="Ubl_OTU1"/>
    <property type="match status" value="1"/>
</dbReference>
<keyword evidence="13" id="KW-1185">Reference proteome</keyword>
<evidence type="ECO:0000256" key="2">
    <source>
        <dbReference type="ARBA" id="ARBA00022670"/>
    </source>
</evidence>
<dbReference type="Gene3D" id="3.90.70.80">
    <property type="match status" value="1"/>
</dbReference>
<dbReference type="EMBL" id="JAODUP010000016">
    <property type="protein sequence ID" value="KAK2168494.1"/>
    <property type="molecule type" value="Genomic_DNA"/>
</dbReference>
<comment type="catalytic activity">
    <reaction evidence="1 9">
        <text>Thiol-dependent hydrolysis of ester, thioester, amide, peptide and isopeptide bonds formed by the C-terminal Gly of ubiquitin (a 76-residue protein attached to proteins as an intracellular targeting signal).</text>
        <dbReference type="EC" id="3.4.19.12"/>
    </reaction>
</comment>
<dbReference type="GO" id="GO:0016579">
    <property type="term" value="P:protein deubiquitination"/>
    <property type="evidence" value="ECO:0007669"/>
    <property type="project" value="TreeGrafter"/>
</dbReference>
<dbReference type="InterPro" id="IPR038765">
    <property type="entry name" value="Papain-like_cys_pep_sf"/>
</dbReference>
<dbReference type="Pfam" id="PF02338">
    <property type="entry name" value="OTU"/>
    <property type="match status" value="1"/>
</dbReference>
<evidence type="ECO:0000313" key="13">
    <source>
        <dbReference type="Proteomes" id="UP001208570"/>
    </source>
</evidence>
<evidence type="ECO:0000256" key="6">
    <source>
        <dbReference type="ARBA" id="ARBA00022801"/>
    </source>
</evidence>
<evidence type="ECO:0000256" key="7">
    <source>
        <dbReference type="ARBA" id="ARBA00022807"/>
    </source>
</evidence>
<gene>
    <name evidence="12" type="ORF">LSH36_16g03042</name>
</gene>
<comment type="subcellular location">
    <subcellularLocation>
        <location evidence="9">Cytoplasm</location>
    </subcellularLocation>
</comment>
<dbReference type="InterPro" id="IPR000626">
    <property type="entry name" value="Ubiquitin-like_dom"/>
</dbReference>
<keyword evidence="2" id="KW-0645">Protease</keyword>
<dbReference type="PANTHER" id="PTHR13312:SF0">
    <property type="entry name" value="UBIQUITIN THIOESTERASE OTU1"/>
    <property type="match status" value="1"/>
</dbReference>
<comment type="function">
    <text evidence="9">Hydrolase that can remove conjugated ubiquitin from proteins and may therefore play an important regulatory role at the level of protein turnover by preventing degradation.</text>
</comment>
<evidence type="ECO:0000256" key="9">
    <source>
        <dbReference type="RuleBase" id="RU367104"/>
    </source>
</evidence>
<accession>A0AAD9KC48</accession>
<dbReference type="Gene3D" id="3.10.20.90">
    <property type="entry name" value="Phosphatidylinositol 3-kinase Catalytic Subunit, Chain A, domain 1"/>
    <property type="match status" value="1"/>
</dbReference>
<evidence type="ECO:0000259" key="10">
    <source>
        <dbReference type="PROSITE" id="PS50053"/>
    </source>
</evidence>
<comment type="caution">
    <text evidence="12">The sequence shown here is derived from an EMBL/GenBank/DDBJ whole genome shotgun (WGS) entry which is preliminary data.</text>
</comment>
<feature type="domain" description="Ubiquitin-like" evidence="10">
    <location>
        <begin position="2"/>
        <end position="72"/>
    </location>
</feature>
<dbReference type="InterPro" id="IPR029071">
    <property type="entry name" value="Ubiquitin-like_domsf"/>
</dbReference>
<dbReference type="Pfam" id="PF24560">
    <property type="entry name" value="zf-C2H2_OTU1_C"/>
    <property type="match status" value="1"/>
</dbReference>
<dbReference type="SUPFAM" id="SSF54001">
    <property type="entry name" value="Cysteine proteinases"/>
    <property type="match status" value="1"/>
</dbReference>
<keyword evidence="8" id="KW-0862">Zinc</keyword>
<dbReference type="GO" id="GO:0004843">
    <property type="term" value="F:cysteine-type deubiquitinase activity"/>
    <property type="evidence" value="ECO:0007669"/>
    <property type="project" value="UniProtKB-UniRule"/>
</dbReference>
<dbReference type="Pfam" id="PF21403">
    <property type="entry name" value="OTU1_UBXL"/>
    <property type="match status" value="1"/>
</dbReference>
<dbReference type="InterPro" id="IPR057766">
    <property type="entry name" value="Znf-C2H2_OTU1-like_C"/>
</dbReference>
<keyword evidence="7 9" id="KW-0788">Thiol protease</keyword>
<dbReference type="PANTHER" id="PTHR13312">
    <property type="entry name" value="HIV-INDUCED PROTEIN-7-LIKE PROTEASE"/>
    <property type="match status" value="1"/>
</dbReference>
<evidence type="ECO:0000313" key="12">
    <source>
        <dbReference type="EMBL" id="KAK2168494.1"/>
    </source>
</evidence>
<evidence type="ECO:0000256" key="8">
    <source>
        <dbReference type="ARBA" id="ARBA00022833"/>
    </source>
</evidence>
<organism evidence="12 13">
    <name type="scientific">Paralvinella palmiformis</name>
    <dbReference type="NCBI Taxonomy" id="53620"/>
    <lineage>
        <taxon>Eukaryota</taxon>
        <taxon>Metazoa</taxon>
        <taxon>Spiralia</taxon>
        <taxon>Lophotrochozoa</taxon>
        <taxon>Annelida</taxon>
        <taxon>Polychaeta</taxon>
        <taxon>Sedentaria</taxon>
        <taxon>Canalipalpata</taxon>
        <taxon>Terebellida</taxon>
        <taxon>Terebelliformia</taxon>
        <taxon>Alvinellidae</taxon>
        <taxon>Paralvinella</taxon>
    </lineage>
</organism>
<keyword evidence="4" id="KW-0863">Zinc-finger</keyword>
<reference evidence="12" key="1">
    <citation type="journal article" date="2023" name="Mol. Biol. Evol.">
        <title>Third-Generation Sequencing Reveals the Adaptive Role of the Epigenome in Three Deep-Sea Polychaetes.</title>
        <authorList>
            <person name="Perez M."/>
            <person name="Aroh O."/>
            <person name="Sun Y."/>
            <person name="Lan Y."/>
            <person name="Juniper S.K."/>
            <person name="Young C.R."/>
            <person name="Angers B."/>
            <person name="Qian P.Y."/>
        </authorList>
    </citation>
    <scope>NUCLEOTIDE SEQUENCE</scope>
    <source>
        <strain evidence="12">P08H-3</strain>
    </source>
</reference>
<evidence type="ECO:0000256" key="4">
    <source>
        <dbReference type="ARBA" id="ARBA00022771"/>
    </source>
</evidence>
<name>A0AAD9KC48_9ANNE</name>
<dbReference type="GO" id="GO:0005634">
    <property type="term" value="C:nucleus"/>
    <property type="evidence" value="ECO:0007669"/>
    <property type="project" value="TreeGrafter"/>
</dbReference>
<keyword evidence="5 9" id="KW-0833">Ubl conjugation pathway</keyword>
<dbReference type="SUPFAM" id="SSF54236">
    <property type="entry name" value="Ubiquitin-like"/>
    <property type="match status" value="1"/>
</dbReference>
<dbReference type="EC" id="3.4.19.12" evidence="9"/>
<dbReference type="GO" id="GO:0036503">
    <property type="term" value="P:ERAD pathway"/>
    <property type="evidence" value="ECO:0007669"/>
    <property type="project" value="TreeGrafter"/>
</dbReference>
<sequence length="311" mass="34762">MATLRIKTAGGQHILHKIDLQTSLSELKVSISEVTKIPHDMLKLRLGFPPKVIETNDETLLTTLGIRSGDTLLADKLSQTDQQVPEPVCETRILKPTSDPLLAQASQGILTRKVVPANNSCLFTSIDFLIEERTSVNLDCEKAMRELIATIVQTNKDTYSSAILGKSNKDYCKWIKSSDSWGGAIEIAILSQCYSIEIDVVDTQSGRIDRFGEDQDYSHRILIIYDGIHYDALVLESLDPSRLSYRHKFPTLEHSILIMAQELANEAKSSRQFTDVNQFSLRCLVCQKCLKGQTEAQLHAKNTGHINFGEV</sequence>
<protein>
    <recommendedName>
        <fullName evidence="9">Ubiquitin thioesterase OTU</fullName>
        <ecNumber evidence="9">3.4.19.12</ecNumber>
    </recommendedName>
</protein>
<dbReference type="GO" id="GO:0008270">
    <property type="term" value="F:zinc ion binding"/>
    <property type="evidence" value="ECO:0007669"/>
    <property type="project" value="UniProtKB-KW"/>
</dbReference>
<evidence type="ECO:0000259" key="11">
    <source>
        <dbReference type="PROSITE" id="PS50802"/>
    </source>
</evidence>
<dbReference type="InterPro" id="IPR003323">
    <property type="entry name" value="OTU_dom"/>
</dbReference>
<evidence type="ECO:0000256" key="3">
    <source>
        <dbReference type="ARBA" id="ARBA00022723"/>
    </source>
</evidence>
<dbReference type="AlphaFoldDB" id="A0AAD9KC48"/>
<dbReference type="CDD" id="cd22745">
    <property type="entry name" value="OTU_OTU1"/>
    <property type="match status" value="1"/>
</dbReference>
<feature type="domain" description="OTU" evidence="11">
    <location>
        <begin position="110"/>
        <end position="236"/>
    </location>
</feature>
<keyword evidence="9" id="KW-0963">Cytoplasm</keyword>
<dbReference type="GO" id="GO:0005829">
    <property type="term" value="C:cytosol"/>
    <property type="evidence" value="ECO:0007669"/>
    <property type="project" value="TreeGrafter"/>
</dbReference>
<dbReference type="Proteomes" id="UP001208570">
    <property type="component" value="Unassembled WGS sequence"/>
</dbReference>
<evidence type="ECO:0000256" key="5">
    <source>
        <dbReference type="ARBA" id="ARBA00022786"/>
    </source>
</evidence>
<dbReference type="PROSITE" id="PS50053">
    <property type="entry name" value="UBIQUITIN_2"/>
    <property type="match status" value="1"/>
</dbReference>
<dbReference type="InterPro" id="IPR048857">
    <property type="entry name" value="OTU1_Ubl"/>
</dbReference>
<evidence type="ECO:0000256" key="1">
    <source>
        <dbReference type="ARBA" id="ARBA00000707"/>
    </source>
</evidence>
<keyword evidence="6 9" id="KW-0378">Hydrolase</keyword>
<keyword evidence="3" id="KW-0479">Metal-binding</keyword>
<proteinExistence type="predicted"/>
<dbReference type="PROSITE" id="PS50802">
    <property type="entry name" value="OTU"/>
    <property type="match status" value="1"/>
</dbReference>